<evidence type="ECO:0000256" key="2">
    <source>
        <dbReference type="SAM" id="Coils"/>
    </source>
</evidence>
<dbReference type="Pfam" id="PF09774">
    <property type="entry name" value="MIX23"/>
    <property type="match status" value="1"/>
</dbReference>
<dbReference type="InterPro" id="IPR019171">
    <property type="entry name" value="MIX23"/>
</dbReference>
<dbReference type="Proteomes" id="UP000094565">
    <property type="component" value="Chromosome 1"/>
</dbReference>
<keyword evidence="4" id="KW-1185">Reference proteome</keyword>
<feature type="coiled-coil region" evidence="2">
    <location>
        <begin position="91"/>
        <end position="118"/>
    </location>
</feature>
<dbReference type="EMBL" id="CP014584">
    <property type="protein sequence ID" value="ANZ73729.1"/>
    <property type="molecule type" value="Genomic_DNA"/>
</dbReference>
<evidence type="ECO:0000313" key="3">
    <source>
        <dbReference type="EMBL" id="ANZ73729.1"/>
    </source>
</evidence>
<dbReference type="GO" id="GO:0005758">
    <property type="term" value="C:mitochondrial intermembrane space"/>
    <property type="evidence" value="ECO:0007669"/>
    <property type="project" value="InterPro"/>
</dbReference>
<protein>
    <submittedName>
        <fullName evidence="3">BA75_01005T0</fullName>
    </submittedName>
</protein>
<evidence type="ECO:0000256" key="1">
    <source>
        <dbReference type="ARBA" id="ARBA00024204"/>
    </source>
</evidence>
<reference evidence="3 4" key="1">
    <citation type="submission" date="2016-02" db="EMBL/GenBank/DDBJ databases">
        <title>Comparative genomic and transcriptomic foundation for Pichia pastoris.</title>
        <authorList>
            <person name="Love K.R."/>
            <person name="Shah K.A."/>
            <person name="Whittaker C.A."/>
            <person name="Wu J."/>
            <person name="Bartlett M.C."/>
            <person name="Ma D."/>
            <person name="Leeson R.L."/>
            <person name="Priest M."/>
            <person name="Young S.K."/>
            <person name="Love J.C."/>
        </authorList>
    </citation>
    <scope>NUCLEOTIDE SEQUENCE [LARGE SCALE GENOMIC DNA]</scope>
    <source>
        <strain evidence="3 4">ATCC 28485</strain>
    </source>
</reference>
<dbReference type="OrthoDB" id="5593818at2759"/>
<gene>
    <name evidence="3" type="primary">YBL107C</name>
    <name evidence="3" type="ORF">ATY40_BA7501005</name>
</gene>
<accession>A0A1B2J6X4</accession>
<sequence>MWSKNAEPIIESQPVRLHSLSRDACITPKGVRSFLKLSRLSTDDVLKQQLNNKLNHHESTYSNHRKEKSSICNEFIESSILPAWEARSNAIEFCHKEAVNFRQEIKSEENQINTKNEVIDTRIDPYALRDSQQELEEKYSKVDQLLNWVNNEKTIEQIVRNRSIGILQDTCQLDSDSPLVKRMNSCQ</sequence>
<dbReference type="PANTHER" id="PTHR31905">
    <property type="entry name" value="COILED-COIL DOMAIN-CONTAINING PROTEIN 58"/>
    <property type="match status" value="1"/>
</dbReference>
<organism evidence="3 4">
    <name type="scientific">Komagataella pastoris</name>
    <name type="common">Yeast</name>
    <name type="synonym">Pichia pastoris</name>
    <dbReference type="NCBI Taxonomy" id="4922"/>
    <lineage>
        <taxon>Eukaryota</taxon>
        <taxon>Fungi</taxon>
        <taxon>Dikarya</taxon>
        <taxon>Ascomycota</taxon>
        <taxon>Saccharomycotina</taxon>
        <taxon>Pichiomycetes</taxon>
        <taxon>Pichiales</taxon>
        <taxon>Pichiaceae</taxon>
        <taxon>Komagataella</taxon>
    </lineage>
</organism>
<name>A0A1B2J6X4_PICPA</name>
<keyword evidence="2" id="KW-0175">Coiled coil</keyword>
<dbReference type="InterPro" id="IPR016805">
    <property type="entry name" value="MIX23_fungal"/>
</dbReference>
<evidence type="ECO:0000313" key="4">
    <source>
        <dbReference type="Proteomes" id="UP000094565"/>
    </source>
</evidence>
<dbReference type="PANTHER" id="PTHR31905:SF2">
    <property type="entry name" value="PROTEIN MIX23"/>
    <property type="match status" value="1"/>
</dbReference>
<proteinExistence type="inferred from homology"/>
<comment type="similarity">
    <text evidence="1">Belongs to the MIX23 family.</text>
</comment>
<dbReference type="AlphaFoldDB" id="A0A1B2J6X4"/>
<dbReference type="PIRSF" id="PIRSF022603">
    <property type="entry name" value="UCP022603"/>
    <property type="match status" value="1"/>
</dbReference>